<accession>A0AAV9FEL6</accession>
<proteinExistence type="predicted"/>
<evidence type="ECO:0000256" key="1">
    <source>
        <dbReference type="ARBA" id="ARBA00022679"/>
    </source>
</evidence>
<evidence type="ECO:0000313" key="3">
    <source>
        <dbReference type="Proteomes" id="UP001180020"/>
    </source>
</evidence>
<dbReference type="PANTHER" id="PTHR31896">
    <property type="entry name" value="FAMILY REGULATORY PROTEIN, PUTATIVE (AFU_ORTHOLOGUE AFUA_3G14730)-RELATED"/>
    <property type="match status" value="1"/>
</dbReference>
<reference evidence="2" key="1">
    <citation type="journal article" date="2023" name="Nat. Commun.">
        <title>Diploid and tetraploid genomes of Acorus and the evolution of monocots.</title>
        <authorList>
            <person name="Ma L."/>
            <person name="Liu K.W."/>
            <person name="Li Z."/>
            <person name="Hsiao Y.Y."/>
            <person name="Qi Y."/>
            <person name="Fu T."/>
            <person name="Tang G.D."/>
            <person name="Zhang D."/>
            <person name="Sun W.H."/>
            <person name="Liu D.K."/>
            <person name="Li Y."/>
            <person name="Chen G.Z."/>
            <person name="Liu X.D."/>
            <person name="Liao X.Y."/>
            <person name="Jiang Y.T."/>
            <person name="Yu X."/>
            <person name="Hao Y."/>
            <person name="Huang J."/>
            <person name="Zhao X.W."/>
            <person name="Ke S."/>
            <person name="Chen Y.Y."/>
            <person name="Wu W.L."/>
            <person name="Hsu J.L."/>
            <person name="Lin Y.F."/>
            <person name="Huang M.D."/>
            <person name="Li C.Y."/>
            <person name="Huang L."/>
            <person name="Wang Z.W."/>
            <person name="Zhao X."/>
            <person name="Zhong W.Y."/>
            <person name="Peng D.H."/>
            <person name="Ahmad S."/>
            <person name="Lan S."/>
            <person name="Zhang J.S."/>
            <person name="Tsai W.C."/>
            <person name="Van de Peer Y."/>
            <person name="Liu Z.J."/>
        </authorList>
    </citation>
    <scope>NUCLEOTIDE SEQUENCE</scope>
    <source>
        <strain evidence="2">CP</strain>
    </source>
</reference>
<reference evidence="2" key="2">
    <citation type="submission" date="2023-06" db="EMBL/GenBank/DDBJ databases">
        <authorList>
            <person name="Ma L."/>
            <person name="Liu K.-W."/>
            <person name="Li Z."/>
            <person name="Hsiao Y.-Y."/>
            <person name="Qi Y."/>
            <person name="Fu T."/>
            <person name="Tang G."/>
            <person name="Zhang D."/>
            <person name="Sun W.-H."/>
            <person name="Liu D.-K."/>
            <person name="Li Y."/>
            <person name="Chen G.-Z."/>
            <person name="Liu X.-D."/>
            <person name="Liao X.-Y."/>
            <person name="Jiang Y.-T."/>
            <person name="Yu X."/>
            <person name="Hao Y."/>
            <person name="Huang J."/>
            <person name="Zhao X.-W."/>
            <person name="Ke S."/>
            <person name="Chen Y.-Y."/>
            <person name="Wu W.-L."/>
            <person name="Hsu J.-L."/>
            <person name="Lin Y.-F."/>
            <person name="Huang M.-D."/>
            <person name="Li C.-Y."/>
            <person name="Huang L."/>
            <person name="Wang Z.-W."/>
            <person name="Zhao X."/>
            <person name="Zhong W.-Y."/>
            <person name="Peng D.-H."/>
            <person name="Ahmad S."/>
            <person name="Lan S."/>
            <person name="Zhang J.-S."/>
            <person name="Tsai W.-C."/>
            <person name="Van De Peer Y."/>
            <person name="Liu Z.-J."/>
        </authorList>
    </citation>
    <scope>NUCLEOTIDE SEQUENCE</scope>
    <source>
        <strain evidence="2">CP</strain>
        <tissue evidence="2">Leaves</tissue>
    </source>
</reference>
<dbReference type="Pfam" id="PF02458">
    <property type="entry name" value="Transferase"/>
    <property type="match status" value="3"/>
</dbReference>
<keyword evidence="1" id="KW-0808">Transferase</keyword>
<gene>
    <name evidence="2" type="ORF">QJS10_CPA02g00260</name>
</gene>
<evidence type="ECO:0000313" key="2">
    <source>
        <dbReference type="EMBL" id="KAK1324161.1"/>
    </source>
</evidence>
<dbReference type="InterPro" id="IPR023213">
    <property type="entry name" value="CAT-like_dom_sf"/>
</dbReference>
<dbReference type="Gene3D" id="3.30.559.10">
    <property type="entry name" value="Chloramphenicol acetyltransferase-like domain"/>
    <property type="match status" value="4"/>
</dbReference>
<organism evidence="2 3">
    <name type="scientific">Acorus calamus</name>
    <name type="common">Sweet flag</name>
    <dbReference type="NCBI Taxonomy" id="4465"/>
    <lineage>
        <taxon>Eukaryota</taxon>
        <taxon>Viridiplantae</taxon>
        <taxon>Streptophyta</taxon>
        <taxon>Embryophyta</taxon>
        <taxon>Tracheophyta</taxon>
        <taxon>Spermatophyta</taxon>
        <taxon>Magnoliopsida</taxon>
        <taxon>Liliopsida</taxon>
        <taxon>Acoraceae</taxon>
        <taxon>Acorus</taxon>
    </lineage>
</organism>
<dbReference type="GO" id="GO:0016740">
    <property type="term" value="F:transferase activity"/>
    <property type="evidence" value="ECO:0007669"/>
    <property type="project" value="UniProtKB-KW"/>
</dbReference>
<dbReference type="Proteomes" id="UP001180020">
    <property type="component" value="Unassembled WGS sequence"/>
</dbReference>
<dbReference type="AlphaFoldDB" id="A0AAV9FEL6"/>
<keyword evidence="3" id="KW-1185">Reference proteome</keyword>
<name>A0AAV9FEL6_ACOCL</name>
<protein>
    <submittedName>
        <fullName evidence="2">Acetyltransferase</fullName>
    </submittedName>
</protein>
<dbReference type="PANTHER" id="PTHR31896:SF43">
    <property type="entry name" value="PROTEIN ENHANCED PSEUDOMONAS SUSCEPTIBILITY 1"/>
    <property type="match status" value="1"/>
</dbReference>
<dbReference type="InterPro" id="IPR051283">
    <property type="entry name" value="Sec_Metabolite_Acyltrans"/>
</dbReference>
<sequence length="340" mass="37422">MGGTAAATTNEEVRCISTWTIRPSRGGDEGSDGQQQHMTLWDLRILTFGYIQKGLLFASPPQQQELVSGLRSSLSRALDHYPPLAGRLSTTKHDNGSVSISIDCNGQGAEFIHSAAHRCAMNHSVCDGTSFWHFLNAWSKIFASPAATTIPEPVLDRWFPESIDPRIHLPFTDLSDLITARPLPPPLQETIIHFTRESIAKLKSTANQETRTTTTTHTISSFQAVLTHLWERYVGACNLLIGSSPRFNMYGNDFGWGRPVAVRSSASNKMDGCVRVYEGGVEGSMDLEISLVPGTMSVLMDDIKFMESVHQVWRVSSGLGRLLCKLCKNVKAGVSLNFKP</sequence>
<dbReference type="EMBL" id="JAUJYO010000002">
    <property type="protein sequence ID" value="KAK1324161.1"/>
    <property type="molecule type" value="Genomic_DNA"/>
</dbReference>
<comment type="caution">
    <text evidence="2">The sequence shown here is derived from an EMBL/GenBank/DDBJ whole genome shotgun (WGS) entry which is preliminary data.</text>
</comment>